<evidence type="ECO:0000256" key="4">
    <source>
        <dbReference type="ARBA" id="ARBA00022692"/>
    </source>
</evidence>
<keyword evidence="4 10" id="KW-0812">Transmembrane</keyword>
<dbReference type="GO" id="GO:0005886">
    <property type="term" value="C:plasma membrane"/>
    <property type="evidence" value="ECO:0007669"/>
    <property type="project" value="UniProtKB-SubCell"/>
</dbReference>
<protein>
    <submittedName>
        <fullName evidence="11">Olfactory receptor 112</fullName>
    </submittedName>
</protein>
<dbReference type="Pfam" id="PF02949">
    <property type="entry name" value="7tm_6"/>
    <property type="match status" value="1"/>
</dbReference>
<evidence type="ECO:0000256" key="6">
    <source>
        <dbReference type="ARBA" id="ARBA00022989"/>
    </source>
</evidence>
<keyword evidence="12" id="KW-1185">Reference proteome</keyword>
<name>A0A8J2HQC9_COTCN</name>
<dbReference type="GO" id="GO:0007165">
    <property type="term" value="P:signal transduction"/>
    <property type="evidence" value="ECO:0007669"/>
    <property type="project" value="UniProtKB-KW"/>
</dbReference>
<feature type="transmembrane region" description="Helical" evidence="10">
    <location>
        <begin position="70"/>
        <end position="89"/>
    </location>
</feature>
<dbReference type="OrthoDB" id="7540137at2759"/>
<feature type="transmembrane region" description="Helical" evidence="10">
    <location>
        <begin position="37"/>
        <end position="58"/>
    </location>
</feature>
<evidence type="ECO:0000256" key="1">
    <source>
        <dbReference type="ARBA" id="ARBA00004651"/>
    </source>
</evidence>
<evidence type="ECO:0000256" key="9">
    <source>
        <dbReference type="ARBA" id="ARBA00023224"/>
    </source>
</evidence>
<dbReference type="EMBL" id="CAJNRD030001124">
    <property type="protein sequence ID" value="CAG5109168.1"/>
    <property type="molecule type" value="Genomic_DNA"/>
</dbReference>
<keyword evidence="3" id="KW-0716">Sensory transduction</keyword>
<dbReference type="Proteomes" id="UP000786811">
    <property type="component" value="Unassembled WGS sequence"/>
</dbReference>
<comment type="subcellular location">
    <subcellularLocation>
        <location evidence="1">Cell membrane</location>
        <topology evidence="1">Multi-pass membrane protein</topology>
    </subcellularLocation>
</comment>
<evidence type="ECO:0000313" key="12">
    <source>
        <dbReference type="Proteomes" id="UP000786811"/>
    </source>
</evidence>
<dbReference type="GO" id="GO:0004984">
    <property type="term" value="F:olfactory receptor activity"/>
    <property type="evidence" value="ECO:0007669"/>
    <property type="project" value="InterPro"/>
</dbReference>
<dbReference type="GO" id="GO:0005549">
    <property type="term" value="F:odorant binding"/>
    <property type="evidence" value="ECO:0007669"/>
    <property type="project" value="InterPro"/>
</dbReference>
<evidence type="ECO:0000313" key="11">
    <source>
        <dbReference type="EMBL" id="CAG5109168.1"/>
    </source>
</evidence>
<organism evidence="11 12">
    <name type="scientific">Cotesia congregata</name>
    <name type="common">Parasitoid wasp</name>
    <name type="synonym">Apanteles congregatus</name>
    <dbReference type="NCBI Taxonomy" id="51543"/>
    <lineage>
        <taxon>Eukaryota</taxon>
        <taxon>Metazoa</taxon>
        <taxon>Ecdysozoa</taxon>
        <taxon>Arthropoda</taxon>
        <taxon>Hexapoda</taxon>
        <taxon>Insecta</taxon>
        <taxon>Pterygota</taxon>
        <taxon>Neoptera</taxon>
        <taxon>Endopterygota</taxon>
        <taxon>Hymenoptera</taxon>
        <taxon>Apocrita</taxon>
        <taxon>Ichneumonoidea</taxon>
        <taxon>Braconidae</taxon>
        <taxon>Microgastrinae</taxon>
        <taxon>Cotesia</taxon>
    </lineage>
</organism>
<sequence>MSQPERSDYVKFRGVTKSFMAICGLWHYETTSLFYRLIPYEQIVLIVTLIMAILKLIYENHSNLLFVVKSLNFATSYVFTCFKVLSFILNKENLKNLQKALDLNFDDMLEDSKISKLILKNISIFKSISLTYAMSVILTTTCYISIPVSIISYASYHKINLTQYPMLYPASYIWKRPAKGLFYQLNFSLEIITAATITAITISIDTMFMLYVFQMIGQLRKISYYVTYTGEKSDQNHALSTYVSQYVNLIKYKDSFEKVYGPIILILLTTNAVVLCTLLFQLTHVCFSTKSIIQGLSYLLYLILKVIQTFMYSWSGSCLTEESEKCQYAVFSANWFGNKKMMSSIVIILSQRPLLLTACNFATVNVPIFILQTSMSYFFLLQTIEEHN</sequence>
<proteinExistence type="predicted"/>
<accession>A0A8J2HQC9</accession>
<dbReference type="InterPro" id="IPR004117">
    <property type="entry name" value="7tm6_olfct_rcpt"/>
</dbReference>
<evidence type="ECO:0000256" key="3">
    <source>
        <dbReference type="ARBA" id="ARBA00022606"/>
    </source>
</evidence>
<gene>
    <name evidence="11" type="ORF">HICCMSTLAB_LOCUS13804</name>
</gene>
<feature type="transmembrane region" description="Helical" evidence="10">
    <location>
        <begin position="292"/>
        <end position="314"/>
    </location>
</feature>
<evidence type="ECO:0000256" key="10">
    <source>
        <dbReference type="SAM" id="Phobius"/>
    </source>
</evidence>
<dbReference type="PANTHER" id="PTHR21137:SF35">
    <property type="entry name" value="ODORANT RECEPTOR 19A-RELATED"/>
    <property type="match status" value="1"/>
</dbReference>
<feature type="transmembrane region" description="Helical" evidence="10">
    <location>
        <begin position="191"/>
        <end position="213"/>
    </location>
</feature>
<keyword evidence="7 10" id="KW-0472">Membrane</keyword>
<keyword evidence="2" id="KW-1003">Cell membrane</keyword>
<evidence type="ECO:0000256" key="5">
    <source>
        <dbReference type="ARBA" id="ARBA00022725"/>
    </source>
</evidence>
<comment type="caution">
    <text evidence="11">The sequence shown here is derived from an EMBL/GenBank/DDBJ whole genome shotgun (WGS) entry which is preliminary data.</text>
</comment>
<keyword evidence="8 11" id="KW-0675">Receptor</keyword>
<keyword evidence="9" id="KW-0807">Transducer</keyword>
<feature type="transmembrane region" description="Helical" evidence="10">
    <location>
        <begin position="130"/>
        <end position="156"/>
    </location>
</feature>
<reference evidence="11" key="1">
    <citation type="submission" date="2021-04" db="EMBL/GenBank/DDBJ databases">
        <authorList>
            <person name="Chebbi M.A.C M."/>
        </authorList>
    </citation>
    <scope>NUCLEOTIDE SEQUENCE</scope>
</reference>
<keyword evidence="6 10" id="KW-1133">Transmembrane helix</keyword>
<dbReference type="PANTHER" id="PTHR21137">
    <property type="entry name" value="ODORANT RECEPTOR"/>
    <property type="match status" value="1"/>
</dbReference>
<evidence type="ECO:0000256" key="2">
    <source>
        <dbReference type="ARBA" id="ARBA00022475"/>
    </source>
</evidence>
<dbReference type="AlphaFoldDB" id="A0A8J2HQC9"/>
<keyword evidence="5" id="KW-0552">Olfaction</keyword>
<feature type="non-terminal residue" evidence="11">
    <location>
        <position position="388"/>
    </location>
</feature>
<evidence type="ECO:0000256" key="7">
    <source>
        <dbReference type="ARBA" id="ARBA00023136"/>
    </source>
</evidence>
<feature type="transmembrane region" description="Helical" evidence="10">
    <location>
        <begin position="259"/>
        <end position="280"/>
    </location>
</feature>
<evidence type="ECO:0000256" key="8">
    <source>
        <dbReference type="ARBA" id="ARBA00023170"/>
    </source>
</evidence>